<gene>
    <name evidence="2" type="ORF">QBC38DRAFT_88059</name>
</gene>
<reference evidence="2" key="1">
    <citation type="journal article" date="2023" name="Mol. Phylogenet. Evol.">
        <title>Genome-scale phylogeny and comparative genomics of the fungal order Sordariales.</title>
        <authorList>
            <person name="Hensen N."/>
            <person name="Bonometti L."/>
            <person name="Westerberg I."/>
            <person name="Brannstrom I.O."/>
            <person name="Guillou S."/>
            <person name="Cros-Aarteil S."/>
            <person name="Calhoun S."/>
            <person name="Haridas S."/>
            <person name="Kuo A."/>
            <person name="Mondo S."/>
            <person name="Pangilinan J."/>
            <person name="Riley R."/>
            <person name="LaButti K."/>
            <person name="Andreopoulos B."/>
            <person name="Lipzen A."/>
            <person name="Chen C."/>
            <person name="Yan M."/>
            <person name="Daum C."/>
            <person name="Ng V."/>
            <person name="Clum A."/>
            <person name="Steindorff A."/>
            <person name="Ohm R.A."/>
            <person name="Martin F."/>
            <person name="Silar P."/>
            <person name="Natvig D.O."/>
            <person name="Lalanne C."/>
            <person name="Gautier V."/>
            <person name="Ament-Velasquez S.L."/>
            <person name="Kruys A."/>
            <person name="Hutchinson M.I."/>
            <person name="Powell A.J."/>
            <person name="Barry K."/>
            <person name="Miller A.N."/>
            <person name="Grigoriev I.V."/>
            <person name="Debuchy R."/>
            <person name="Gladieux P."/>
            <person name="Hiltunen Thoren M."/>
            <person name="Johannesson H."/>
        </authorList>
    </citation>
    <scope>NUCLEOTIDE SEQUENCE</scope>
    <source>
        <strain evidence="2">CBS 990.96</strain>
    </source>
</reference>
<reference evidence="2" key="2">
    <citation type="submission" date="2023-05" db="EMBL/GenBank/DDBJ databases">
        <authorList>
            <consortium name="Lawrence Berkeley National Laboratory"/>
            <person name="Steindorff A."/>
            <person name="Hensen N."/>
            <person name="Bonometti L."/>
            <person name="Westerberg I."/>
            <person name="Brannstrom I.O."/>
            <person name="Guillou S."/>
            <person name="Cros-Aarteil S."/>
            <person name="Calhoun S."/>
            <person name="Haridas S."/>
            <person name="Kuo A."/>
            <person name="Mondo S."/>
            <person name="Pangilinan J."/>
            <person name="Riley R."/>
            <person name="Labutti K."/>
            <person name="Andreopoulos B."/>
            <person name="Lipzen A."/>
            <person name="Chen C."/>
            <person name="Yanf M."/>
            <person name="Daum C."/>
            <person name="Ng V."/>
            <person name="Clum A."/>
            <person name="Ohm R."/>
            <person name="Martin F."/>
            <person name="Silar P."/>
            <person name="Natvig D."/>
            <person name="Lalanne C."/>
            <person name="Gautier V."/>
            <person name="Ament-Velasquez S.L."/>
            <person name="Kruys A."/>
            <person name="Hutchinson M.I."/>
            <person name="Powell A.J."/>
            <person name="Barry K."/>
            <person name="Miller A.N."/>
            <person name="Grigoriev I.V."/>
            <person name="Debuchy R."/>
            <person name="Gladieux P."/>
            <person name="Thoren M.H."/>
            <person name="Johannesson H."/>
        </authorList>
    </citation>
    <scope>NUCLEOTIDE SEQUENCE</scope>
    <source>
        <strain evidence="2">CBS 990.96</strain>
    </source>
</reference>
<sequence>MVACPWPVNQSHRSTSSAGDEKNRPQKPTELAEPIPIRPAPERSDSFLPPHLRASATNVQVMPDIFQDTYKTSDPERGLNDYFSRQAIDHWIACSPALDSTHQQEQSFETKIAIGAQEGKDWLKRLELAAMGRRESLSDIRVISPDLALSGNIISATFNIPHSLKYRKGADWELTPRRGQSVLFDSFSYLSSDEAPWNHTVVAWTGEIEIPPDALSPPSTPPTTTVHLSALNHLSKPVPIDGDSAPPTPPLVDGLWIPKYDMLRLENQLSHNKRIKTVPVWLADDTDGHDDGIRLKGQARWRRYAEHDLYTLFHYKQHEPSDGRAHCISQTSRP</sequence>
<proteinExistence type="predicted"/>
<accession>A0AAN6YNA3</accession>
<dbReference type="Proteomes" id="UP001301958">
    <property type="component" value="Unassembled WGS sequence"/>
</dbReference>
<feature type="region of interest" description="Disordered" evidence="1">
    <location>
        <begin position="1"/>
        <end position="46"/>
    </location>
</feature>
<name>A0AAN6YNA3_9PEZI</name>
<feature type="compositionally biased region" description="Polar residues" evidence="1">
    <location>
        <begin position="8"/>
        <end position="18"/>
    </location>
</feature>
<dbReference type="EMBL" id="MU865482">
    <property type="protein sequence ID" value="KAK4222254.1"/>
    <property type="molecule type" value="Genomic_DNA"/>
</dbReference>
<keyword evidence="3" id="KW-1185">Reference proteome</keyword>
<protein>
    <submittedName>
        <fullName evidence="2">Uncharacterized protein</fullName>
    </submittedName>
</protein>
<dbReference type="AlphaFoldDB" id="A0AAN6YNA3"/>
<comment type="caution">
    <text evidence="2">The sequence shown here is derived from an EMBL/GenBank/DDBJ whole genome shotgun (WGS) entry which is preliminary data.</text>
</comment>
<dbReference type="Gene3D" id="3.40.50.2000">
    <property type="entry name" value="Glycogen Phosphorylase B"/>
    <property type="match status" value="1"/>
</dbReference>
<evidence type="ECO:0000313" key="2">
    <source>
        <dbReference type="EMBL" id="KAK4222254.1"/>
    </source>
</evidence>
<evidence type="ECO:0000313" key="3">
    <source>
        <dbReference type="Proteomes" id="UP001301958"/>
    </source>
</evidence>
<organism evidence="2 3">
    <name type="scientific">Podospora fimiseda</name>
    <dbReference type="NCBI Taxonomy" id="252190"/>
    <lineage>
        <taxon>Eukaryota</taxon>
        <taxon>Fungi</taxon>
        <taxon>Dikarya</taxon>
        <taxon>Ascomycota</taxon>
        <taxon>Pezizomycotina</taxon>
        <taxon>Sordariomycetes</taxon>
        <taxon>Sordariomycetidae</taxon>
        <taxon>Sordariales</taxon>
        <taxon>Podosporaceae</taxon>
        <taxon>Podospora</taxon>
    </lineage>
</organism>
<evidence type="ECO:0000256" key="1">
    <source>
        <dbReference type="SAM" id="MobiDB-lite"/>
    </source>
</evidence>